<feature type="domain" description="HTH tetR-type" evidence="5">
    <location>
        <begin position="1"/>
        <end position="54"/>
    </location>
</feature>
<dbReference type="GO" id="GO:0000976">
    <property type="term" value="F:transcription cis-regulatory region binding"/>
    <property type="evidence" value="ECO:0007669"/>
    <property type="project" value="TreeGrafter"/>
</dbReference>
<keyword evidence="2 4" id="KW-0238">DNA-binding</keyword>
<organism evidence="6 7">
    <name type="scientific">Mycobacterium innocens</name>
    <dbReference type="NCBI Taxonomy" id="2341083"/>
    <lineage>
        <taxon>Bacteria</taxon>
        <taxon>Bacillati</taxon>
        <taxon>Actinomycetota</taxon>
        <taxon>Actinomycetes</taxon>
        <taxon>Mycobacteriales</taxon>
        <taxon>Mycobacteriaceae</taxon>
        <taxon>Mycobacterium</taxon>
    </lineage>
</organism>
<evidence type="ECO:0000313" key="6">
    <source>
        <dbReference type="EMBL" id="VBA46498.1"/>
    </source>
</evidence>
<feature type="DNA-binding region" description="H-T-H motif" evidence="4">
    <location>
        <begin position="17"/>
        <end position="36"/>
    </location>
</feature>
<accession>A0A498QH06</accession>
<reference evidence="6 7" key="1">
    <citation type="submission" date="2018-09" db="EMBL/GenBank/DDBJ databases">
        <authorList>
            <person name="Tagini F."/>
        </authorList>
    </citation>
    <scope>NUCLEOTIDE SEQUENCE [LARGE SCALE GENOMIC DNA]</scope>
    <source>
        <strain evidence="6 7">MK13</strain>
    </source>
</reference>
<dbReference type="PANTHER" id="PTHR30055:SF234">
    <property type="entry name" value="HTH-TYPE TRANSCRIPTIONAL REGULATOR BETI"/>
    <property type="match status" value="1"/>
</dbReference>
<evidence type="ECO:0000313" key="7">
    <source>
        <dbReference type="Proteomes" id="UP000267289"/>
    </source>
</evidence>
<dbReference type="SUPFAM" id="SSF46689">
    <property type="entry name" value="Homeodomain-like"/>
    <property type="match status" value="1"/>
</dbReference>
<dbReference type="EMBL" id="UPHQ01000315">
    <property type="protein sequence ID" value="VBA46498.1"/>
    <property type="molecule type" value="Genomic_DNA"/>
</dbReference>
<keyword evidence="3" id="KW-0804">Transcription</keyword>
<evidence type="ECO:0000256" key="3">
    <source>
        <dbReference type="ARBA" id="ARBA00023163"/>
    </source>
</evidence>
<protein>
    <recommendedName>
        <fullName evidence="5">HTH tetR-type domain-containing protein</fullName>
    </recommendedName>
</protein>
<dbReference type="InterPro" id="IPR023772">
    <property type="entry name" value="DNA-bd_HTH_TetR-type_CS"/>
</dbReference>
<dbReference type="Pfam" id="PF00440">
    <property type="entry name" value="TetR_N"/>
    <property type="match status" value="1"/>
</dbReference>
<sequence>MAAAKQCVREGGYASATVEQIAEVAGVARATFYLHFKSKAALARAVIDDLRQRSRPKLAHEEGASVSHDELVALIRSWIRFYRAEVDGFRLWHEAVSVDVGVDSMIDAAESSVVSAVAGHTAWSNRVLAARADLIAAMMVLQLDRLCYAWFISGWKMRESEVVDETVRAWEGYYIPRLRELAELDRASGG</sequence>
<keyword evidence="7" id="KW-1185">Reference proteome</keyword>
<dbReference type="PROSITE" id="PS01081">
    <property type="entry name" value="HTH_TETR_1"/>
    <property type="match status" value="1"/>
</dbReference>
<dbReference type="Gene3D" id="1.10.357.10">
    <property type="entry name" value="Tetracycline Repressor, domain 2"/>
    <property type="match status" value="1"/>
</dbReference>
<dbReference type="InterPro" id="IPR009057">
    <property type="entry name" value="Homeodomain-like_sf"/>
</dbReference>
<dbReference type="InterPro" id="IPR001647">
    <property type="entry name" value="HTH_TetR"/>
</dbReference>
<keyword evidence="1" id="KW-0805">Transcription regulation</keyword>
<dbReference type="Gene3D" id="1.10.10.60">
    <property type="entry name" value="Homeodomain-like"/>
    <property type="match status" value="1"/>
</dbReference>
<gene>
    <name evidence="6" type="ORF">LAUMK13_05677</name>
</gene>
<dbReference type="AlphaFoldDB" id="A0A498QH06"/>
<dbReference type="PANTHER" id="PTHR30055">
    <property type="entry name" value="HTH-TYPE TRANSCRIPTIONAL REGULATOR RUTR"/>
    <property type="match status" value="1"/>
</dbReference>
<evidence type="ECO:0000256" key="2">
    <source>
        <dbReference type="ARBA" id="ARBA00023125"/>
    </source>
</evidence>
<dbReference type="GO" id="GO:0003700">
    <property type="term" value="F:DNA-binding transcription factor activity"/>
    <property type="evidence" value="ECO:0007669"/>
    <property type="project" value="TreeGrafter"/>
</dbReference>
<dbReference type="Proteomes" id="UP000267289">
    <property type="component" value="Unassembled WGS sequence"/>
</dbReference>
<evidence type="ECO:0000259" key="5">
    <source>
        <dbReference type="PROSITE" id="PS50977"/>
    </source>
</evidence>
<dbReference type="InterPro" id="IPR050109">
    <property type="entry name" value="HTH-type_TetR-like_transc_reg"/>
</dbReference>
<name>A0A498QH06_9MYCO</name>
<evidence type="ECO:0000256" key="1">
    <source>
        <dbReference type="ARBA" id="ARBA00023015"/>
    </source>
</evidence>
<dbReference type="PROSITE" id="PS50977">
    <property type="entry name" value="HTH_TETR_2"/>
    <property type="match status" value="1"/>
</dbReference>
<evidence type="ECO:0000256" key="4">
    <source>
        <dbReference type="PROSITE-ProRule" id="PRU00335"/>
    </source>
</evidence>
<proteinExistence type="predicted"/>